<evidence type="ECO:0000256" key="4">
    <source>
        <dbReference type="ARBA" id="ARBA00022786"/>
    </source>
</evidence>
<organism evidence="9 10">
    <name type="scientific">Delitschia confertaspora ATCC 74209</name>
    <dbReference type="NCBI Taxonomy" id="1513339"/>
    <lineage>
        <taxon>Eukaryota</taxon>
        <taxon>Fungi</taxon>
        <taxon>Dikarya</taxon>
        <taxon>Ascomycota</taxon>
        <taxon>Pezizomycotina</taxon>
        <taxon>Dothideomycetes</taxon>
        <taxon>Pleosporomycetidae</taxon>
        <taxon>Pleosporales</taxon>
        <taxon>Delitschiaceae</taxon>
        <taxon>Delitschia</taxon>
    </lineage>
</organism>
<dbReference type="PANTHER" id="PTHR45957">
    <property type="entry name" value="ANAPHASE-PROMOTING COMPLEX SUBUNIT 2"/>
    <property type="match status" value="1"/>
</dbReference>
<evidence type="ECO:0000256" key="5">
    <source>
        <dbReference type="ARBA" id="ARBA00023306"/>
    </source>
</evidence>
<dbReference type="InterPro" id="IPR059120">
    <property type="entry name" value="Cullin-like_AB"/>
</dbReference>
<dbReference type="Gene3D" id="3.30.230.130">
    <property type="entry name" value="Cullin, Chain C, Domain 2"/>
    <property type="match status" value="1"/>
</dbReference>
<evidence type="ECO:0000313" key="9">
    <source>
        <dbReference type="EMBL" id="KAF2197304.1"/>
    </source>
</evidence>
<gene>
    <name evidence="9" type="ORF">GQ43DRAFT_403344</name>
</gene>
<keyword evidence="10" id="KW-1185">Reference proteome</keyword>
<dbReference type="SMART" id="SM01013">
    <property type="entry name" value="APC2"/>
    <property type="match status" value="1"/>
</dbReference>
<evidence type="ECO:0000256" key="2">
    <source>
        <dbReference type="ARBA" id="ARBA00022618"/>
    </source>
</evidence>
<dbReference type="GO" id="GO:0007091">
    <property type="term" value="P:metaphase/anaphase transition of mitotic cell cycle"/>
    <property type="evidence" value="ECO:0007669"/>
    <property type="project" value="TreeGrafter"/>
</dbReference>
<keyword evidence="2" id="KW-0132">Cell division</keyword>
<feature type="domain" description="Cullin family profile" evidence="8">
    <location>
        <begin position="531"/>
        <end position="795"/>
    </location>
</feature>
<dbReference type="AlphaFoldDB" id="A0A9P4MLN7"/>
<keyword evidence="3" id="KW-0498">Mitosis</keyword>
<dbReference type="Proteomes" id="UP000799536">
    <property type="component" value="Unassembled WGS sequence"/>
</dbReference>
<dbReference type="GO" id="GO:0070979">
    <property type="term" value="P:protein K11-linked ubiquitination"/>
    <property type="evidence" value="ECO:0007669"/>
    <property type="project" value="TreeGrafter"/>
</dbReference>
<dbReference type="GO" id="GO:0006511">
    <property type="term" value="P:ubiquitin-dependent protein catabolic process"/>
    <property type="evidence" value="ECO:0007669"/>
    <property type="project" value="InterPro"/>
</dbReference>
<dbReference type="Pfam" id="PF08672">
    <property type="entry name" value="ANAPC2"/>
    <property type="match status" value="1"/>
</dbReference>
<dbReference type="InterPro" id="IPR014786">
    <property type="entry name" value="ANAPC2_C"/>
</dbReference>
<dbReference type="GO" id="GO:0005680">
    <property type="term" value="C:anaphase-promoting complex"/>
    <property type="evidence" value="ECO:0007669"/>
    <property type="project" value="TreeGrafter"/>
</dbReference>
<dbReference type="InterPro" id="IPR036388">
    <property type="entry name" value="WH-like_DNA-bd_sf"/>
</dbReference>
<feature type="compositionally biased region" description="Pro residues" evidence="7">
    <location>
        <begin position="618"/>
        <end position="632"/>
    </location>
</feature>
<dbReference type="SUPFAM" id="SSF75632">
    <property type="entry name" value="Cullin homology domain"/>
    <property type="match status" value="1"/>
</dbReference>
<protein>
    <recommendedName>
        <fullName evidence="1">Anaphase-promoting complex subunit 2</fullName>
    </recommendedName>
</protein>
<feature type="region of interest" description="Disordered" evidence="7">
    <location>
        <begin position="613"/>
        <end position="660"/>
    </location>
</feature>
<comment type="similarity">
    <text evidence="6">Belongs to the cullin family.</text>
</comment>
<dbReference type="Pfam" id="PF25773">
    <property type="entry name" value="TPR_ANAPC2"/>
    <property type="match status" value="1"/>
</dbReference>
<evidence type="ECO:0000256" key="1">
    <source>
        <dbReference type="ARBA" id="ARBA00016068"/>
    </source>
</evidence>
<comment type="caution">
    <text evidence="9">The sequence shown here is derived from an EMBL/GenBank/DDBJ whole genome shotgun (WGS) entry which is preliminary data.</text>
</comment>
<dbReference type="PANTHER" id="PTHR45957:SF1">
    <property type="entry name" value="ANAPHASE-PROMOTING COMPLEX SUBUNIT 2"/>
    <property type="match status" value="1"/>
</dbReference>
<accession>A0A9P4MLN7</accession>
<reference evidence="9" key="1">
    <citation type="journal article" date="2020" name="Stud. Mycol.">
        <title>101 Dothideomycetes genomes: a test case for predicting lifestyles and emergence of pathogens.</title>
        <authorList>
            <person name="Haridas S."/>
            <person name="Albert R."/>
            <person name="Binder M."/>
            <person name="Bloem J."/>
            <person name="Labutti K."/>
            <person name="Salamov A."/>
            <person name="Andreopoulos B."/>
            <person name="Baker S."/>
            <person name="Barry K."/>
            <person name="Bills G."/>
            <person name="Bluhm B."/>
            <person name="Cannon C."/>
            <person name="Castanera R."/>
            <person name="Culley D."/>
            <person name="Daum C."/>
            <person name="Ezra D."/>
            <person name="Gonzalez J."/>
            <person name="Henrissat B."/>
            <person name="Kuo A."/>
            <person name="Liang C."/>
            <person name="Lipzen A."/>
            <person name="Lutzoni F."/>
            <person name="Magnuson J."/>
            <person name="Mondo S."/>
            <person name="Nolan M."/>
            <person name="Ohm R."/>
            <person name="Pangilinan J."/>
            <person name="Park H.-J."/>
            <person name="Ramirez L."/>
            <person name="Alfaro M."/>
            <person name="Sun H."/>
            <person name="Tritt A."/>
            <person name="Yoshinaga Y."/>
            <person name="Zwiers L.-H."/>
            <person name="Turgeon B."/>
            <person name="Goodwin S."/>
            <person name="Spatafora J."/>
            <person name="Crous P."/>
            <person name="Grigoriev I."/>
        </authorList>
    </citation>
    <scope>NUCLEOTIDE SEQUENCE</scope>
    <source>
        <strain evidence="9">ATCC 74209</strain>
    </source>
</reference>
<dbReference type="InterPro" id="IPR036390">
    <property type="entry name" value="WH_DNA-bd_sf"/>
</dbReference>
<keyword evidence="4" id="KW-0833">Ubl conjugation pathway</keyword>
<evidence type="ECO:0000259" key="8">
    <source>
        <dbReference type="PROSITE" id="PS50069"/>
    </source>
</evidence>
<dbReference type="Pfam" id="PF26557">
    <property type="entry name" value="Cullin_AB"/>
    <property type="match status" value="1"/>
</dbReference>
<dbReference type="EMBL" id="ML994252">
    <property type="protein sequence ID" value="KAF2197304.1"/>
    <property type="molecule type" value="Genomic_DNA"/>
</dbReference>
<name>A0A9P4MLN7_9PLEO</name>
<dbReference type="InterPro" id="IPR016158">
    <property type="entry name" value="Cullin_homology"/>
</dbReference>
<dbReference type="Gene3D" id="1.10.10.10">
    <property type="entry name" value="Winged helix-like DNA-binding domain superfamily/Winged helix DNA-binding domain"/>
    <property type="match status" value="1"/>
</dbReference>
<dbReference type="SUPFAM" id="SSF46785">
    <property type="entry name" value="Winged helix' DNA-binding domain"/>
    <property type="match status" value="1"/>
</dbReference>
<dbReference type="OrthoDB" id="5581181at2759"/>
<evidence type="ECO:0000256" key="6">
    <source>
        <dbReference type="PROSITE-ProRule" id="PRU00330"/>
    </source>
</evidence>
<dbReference type="GO" id="GO:0051301">
    <property type="term" value="P:cell division"/>
    <property type="evidence" value="ECO:0007669"/>
    <property type="project" value="UniProtKB-KW"/>
</dbReference>
<keyword evidence="5" id="KW-0131">Cell cycle</keyword>
<dbReference type="Gene3D" id="1.20.1310.10">
    <property type="entry name" value="Cullin Repeats"/>
    <property type="match status" value="1"/>
</dbReference>
<proteinExistence type="inferred from homology"/>
<dbReference type="GO" id="GO:0031625">
    <property type="term" value="F:ubiquitin protein ligase binding"/>
    <property type="evidence" value="ECO:0007669"/>
    <property type="project" value="InterPro"/>
</dbReference>
<dbReference type="InterPro" id="IPR036317">
    <property type="entry name" value="Cullin_homology_sf"/>
</dbReference>
<evidence type="ECO:0000256" key="7">
    <source>
        <dbReference type="SAM" id="MobiDB-lite"/>
    </source>
</evidence>
<dbReference type="InterPro" id="IPR044554">
    <property type="entry name" value="ANAPC2"/>
</dbReference>
<evidence type="ECO:0000256" key="3">
    <source>
        <dbReference type="ARBA" id="ARBA00022776"/>
    </source>
</evidence>
<evidence type="ECO:0000313" key="10">
    <source>
        <dbReference type="Proteomes" id="UP000799536"/>
    </source>
</evidence>
<sequence>MTTSAMDHSHLIFSALFPVPSLSHTTPTPSATADLGFAQPGEPFEGSFVNNPAGQHRTARRNIAWSTATGFLALPKTTSDSDGGFRVHRPLKTQEVEEALRYLLVGEGKSGDAEGVKQEGLLEWYRDEVRLHFAGAVRPVVTELWEKPVSLQHAWDVLEETQRILQQDQDQCLRPFVEHIAPILTQSSFSSSMTFNANDDSQNGPEALYEQMQRDIHALFAYSIPERRFSQTLGYVLYDAGCNLFRLYIRQGKTSETGASEDTRAIRVRMTNLLQNLARVGLGGDTAQKACAHAMDKLMASFIESHFLKVDWYSKQSIVSQLQTWVENGFAPLVHLAMECLQCDLTDQETSELQQWQDMALGRLGRARVDNLFDFVINWAKSLGGILDIKEYLKLPDAKQYLVTHFSKQISRRLLHPGATTTYILNVYISVIRVFHELEPKGVLLERVARPIRRYLRERSDTARIIISSLLTDINDAQDTKFGPGSELSREIAREMQKPMTNLNQDADEDLNWNDMNWQPLPSDASLDYKKSKMDDVIWFLLTLWDRDDFITEMKTIFGEHLLKCQDPEYEKEIRLLELIKIRLGDDKLQACEVMLRDILDSKRINAAIRTNLTTVPPSTPNNPPPHTPPNFGPKTPQLRQTRSSTKHRTPAPTSVPGAAKPEITLSAQILSSNFWPTLRDDIFKIPTPISELQASYARQFEAIRGMRKLDWIPALGDTSVVLELEDRTVEVNATTFQASIIYAFQAQPGEEWAGSKGKGKSKSKAQGITRNVEQLEEMLQMDEGLVRQGLAFWVGKSVLRESHQDTFAVIENLSTLSSSNADDAAAAQEMAEAQAQAAASTVKSQTDLLKEKKGLYSQFIVGMLTNQGNMPIMKIGMMLKIAVPGGFPYGGEELKGLLGWMIEEGRLADLGGGVYGVRKA</sequence>
<dbReference type="PROSITE" id="PS50069">
    <property type="entry name" value="CULLIN_2"/>
    <property type="match status" value="1"/>
</dbReference>
<dbReference type="InterPro" id="IPR057975">
    <property type="entry name" value="TPR_ANAPC2"/>
</dbReference>